<dbReference type="Proteomes" id="UP000190541">
    <property type="component" value="Unassembled WGS sequence"/>
</dbReference>
<evidence type="ECO:0000313" key="2">
    <source>
        <dbReference type="EMBL" id="SKB54959.1"/>
    </source>
</evidence>
<evidence type="ECO:0000313" key="3">
    <source>
        <dbReference type="Proteomes" id="UP000190541"/>
    </source>
</evidence>
<feature type="region of interest" description="Disordered" evidence="1">
    <location>
        <begin position="1"/>
        <end position="39"/>
    </location>
</feature>
<organism evidence="2 3">
    <name type="scientific">Parapedobacter luteus</name>
    <dbReference type="NCBI Taxonomy" id="623280"/>
    <lineage>
        <taxon>Bacteria</taxon>
        <taxon>Pseudomonadati</taxon>
        <taxon>Bacteroidota</taxon>
        <taxon>Sphingobacteriia</taxon>
        <taxon>Sphingobacteriales</taxon>
        <taxon>Sphingobacteriaceae</taxon>
        <taxon>Parapedobacter</taxon>
    </lineage>
</organism>
<dbReference type="OrthoDB" id="733944at2"/>
<dbReference type="RefSeq" id="WP_079716608.1">
    <property type="nucleotide sequence ID" value="NZ_FUYS01000004.1"/>
</dbReference>
<keyword evidence="3" id="KW-1185">Reference proteome</keyword>
<reference evidence="2 3" key="1">
    <citation type="submission" date="2017-02" db="EMBL/GenBank/DDBJ databases">
        <authorList>
            <person name="Peterson S.W."/>
        </authorList>
    </citation>
    <scope>NUCLEOTIDE SEQUENCE [LARGE SCALE GENOMIC DNA]</scope>
    <source>
        <strain evidence="2 3">DSM 22899</strain>
    </source>
</reference>
<protein>
    <recommendedName>
        <fullName evidence="4">Right handed beta helix region</fullName>
    </recommendedName>
</protein>
<evidence type="ECO:0008006" key="4">
    <source>
        <dbReference type="Google" id="ProtNLM"/>
    </source>
</evidence>
<dbReference type="InterPro" id="IPR012334">
    <property type="entry name" value="Pectin_lyas_fold"/>
</dbReference>
<dbReference type="EMBL" id="FUYS01000004">
    <property type="protein sequence ID" value="SKB54959.1"/>
    <property type="molecule type" value="Genomic_DNA"/>
</dbReference>
<accession>A0A1T5C6I8</accession>
<evidence type="ECO:0000256" key="1">
    <source>
        <dbReference type="SAM" id="MobiDB-lite"/>
    </source>
</evidence>
<proteinExistence type="predicted"/>
<sequence length="451" mass="49319">MMVTSSCDTSPKAITPAPQDSVVTGTPPPNNGGLPEPDGPAVYLGQANNEELIIDGQKQDFDCHSTIYIKGGNYRSIDIRNLERSAGCPLTITNQGRITLAGKNAELRISNASHVTVTGDVTNGNEKGFNFLDNSYRALILSGRIHHVTLSNMAFKNISDYVISYNNQTVFDGSDQTATKSLRILKMDCEASGPFINFSGRKEGSTVIGLYKELEIAHVNYYNSPSPGIIVFVPNAEAFNIHHNTINNVNTQNEHHNAMFQIHGNGQFHNNYISNHQGNALRSRPFSFGNTVKEVLIYNNIVINSRKYSAFEVQTFAEDLIHSANTVANVKVFNNTCGNLNLSSDWYGVVLDAYTISGGKCDVFNNLAFNLPAPHPKSPIVSYMAINTDDLTEHSNFYYESAAAAGIIDETTLRLSSQSPNKNKGIKVTGLTTDYYGISRDSERPSVGAVE</sequence>
<gene>
    <name evidence="2" type="ORF">SAMN05660226_01896</name>
</gene>
<dbReference type="Gene3D" id="2.160.20.10">
    <property type="entry name" value="Single-stranded right-handed beta-helix, Pectin lyase-like"/>
    <property type="match status" value="1"/>
</dbReference>
<name>A0A1T5C6I8_9SPHI</name>
<dbReference type="AlphaFoldDB" id="A0A1T5C6I8"/>
<dbReference type="InterPro" id="IPR011050">
    <property type="entry name" value="Pectin_lyase_fold/virulence"/>
</dbReference>
<dbReference type="SUPFAM" id="SSF51126">
    <property type="entry name" value="Pectin lyase-like"/>
    <property type="match status" value="1"/>
</dbReference>